<gene>
    <name evidence="3" type="primary">mlaD</name>
    <name evidence="3" type="ORF">NCTC10376_01273</name>
</gene>
<dbReference type="EMBL" id="UGTW01000001">
    <property type="protein sequence ID" value="SUC15429.1"/>
    <property type="molecule type" value="Genomic_DNA"/>
</dbReference>
<name>A0A379F762_PROVU</name>
<keyword evidence="1" id="KW-1133">Transmembrane helix</keyword>
<dbReference type="GO" id="GO:0005543">
    <property type="term" value="F:phospholipid binding"/>
    <property type="evidence" value="ECO:0007669"/>
    <property type="project" value="TreeGrafter"/>
</dbReference>
<dbReference type="PANTHER" id="PTHR33371:SF4">
    <property type="entry name" value="INTERMEMBRANE PHOSPHOLIPID TRANSPORT SYSTEM BINDING PROTEIN MLAD"/>
    <property type="match status" value="1"/>
</dbReference>
<evidence type="ECO:0000256" key="1">
    <source>
        <dbReference type="SAM" id="Phobius"/>
    </source>
</evidence>
<evidence type="ECO:0000259" key="2">
    <source>
        <dbReference type="Pfam" id="PF02470"/>
    </source>
</evidence>
<dbReference type="GO" id="GO:0005548">
    <property type="term" value="F:phospholipid transporter activity"/>
    <property type="evidence" value="ECO:0007669"/>
    <property type="project" value="TreeGrafter"/>
</dbReference>
<dbReference type="OrthoDB" id="9788420at2"/>
<dbReference type="InterPro" id="IPR030970">
    <property type="entry name" value="ABC_MlaD"/>
</dbReference>
<sequence length="178" mass="19420">MQSKKIEVWVGLFVLISLAAVIFLCLKVADIKEMGNQPTYRIYASFGNIGGLKERSPIKIGGVVIGRVASITLKEEEEGNYRPEVALDILKIYDHIPESSSLSIRTSGLLGEQFLALNLGFYDEELGSTLLKEGGRITNTNSAMVLEDLIGQFLYKTGDGDGSAKSESEPTEEHPVLP</sequence>
<evidence type="ECO:0000313" key="3">
    <source>
        <dbReference type="EMBL" id="SUC15429.1"/>
    </source>
</evidence>
<proteinExistence type="predicted"/>
<accession>A0A379F762</accession>
<dbReference type="InterPro" id="IPR003399">
    <property type="entry name" value="Mce/MlaD"/>
</dbReference>
<dbReference type="Proteomes" id="UP000254331">
    <property type="component" value="Unassembled WGS sequence"/>
</dbReference>
<evidence type="ECO:0000313" key="4">
    <source>
        <dbReference type="Proteomes" id="UP000254331"/>
    </source>
</evidence>
<dbReference type="GeneID" id="93395576"/>
<organism evidence="3 4">
    <name type="scientific">Proteus vulgaris</name>
    <dbReference type="NCBI Taxonomy" id="585"/>
    <lineage>
        <taxon>Bacteria</taxon>
        <taxon>Pseudomonadati</taxon>
        <taxon>Pseudomonadota</taxon>
        <taxon>Gammaproteobacteria</taxon>
        <taxon>Enterobacterales</taxon>
        <taxon>Morganellaceae</taxon>
        <taxon>Proteus</taxon>
    </lineage>
</organism>
<dbReference type="RefSeq" id="WP_036933066.1">
    <property type="nucleotide sequence ID" value="NZ_CABMNT010000002.1"/>
</dbReference>
<keyword evidence="1" id="KW-0472">Membrane</keyword>
<dbReference type="InterPro" id="IPR052336">
    <property type="entry name" value="MlaD_Phospholipid_Transporter"/>
</dbReference>
<dbReference type="NCBIfam" id="TIGR04430">
    <property type="entry name" value="OM_asym_MlaD"/>
    <property type="match status" value="1"/>
</dbReference>
<reference evidence="3 4" key="1">
    <citation type="submission" date="2018-06" db="EMBL/GenBank/DDBJ databases">
        <authorList>
            <consortium name="Pathogen Informatics"/>
            <person name="Doyle S."/>
        </authorList>
    </citation>
    <scope>NUCLEOTIDE SEQUENCE [LARGE SCALE GENOMIC DNA]</scope>
    <source>
        <strain evidence="3 4">NCTC10376</strain>
    </source>
</reference>
<keyword evidence="1" id="KW-0812">Transmembrane</keyword>
<protein>
    <submittedName>
        <fullName evidence="3">Probable phospholipid ABC transporter-binding protein mlaD</fullName>
    </submittedName>
</protein>
<dbReference type="AlphaFoldDB" id="A0A379F762"/>
<dbReference type="Pfam" id="PF02470">
    <property type="entry name" value="MlaD"/>
    <property type="match status" value="1"/>
</dbReference>
<feature type="domain" description="Mce/MlaD" evidence="2">
    <location>
        <begin position="38"/>
        <end position="118"/>
    </location>
</feature>
<feature type="transmembrane region" description="Helical" evidence="1">
    <location>
        <begin position="6"/>
        <end position="26"/>
    </location>
</feature>
<dbReference type="PANTHER" id="PTHR33371">
    <property type="entry name" value="INTERMEMBRANE PHOSPHOLIPID TRANSPORT SYSTEM BINDING PROTEIN MLAD-RELATED"/>
    <property type="match status" value="1"/>
</dbReference>